<evidence type="ECO:0008006" key="4">
    <source>
        <dbReference type="Google" id="ProtNLM"/>
    </source>
</evidence>
<proteinExistence type="predicted"/>
<dbReference type="Proteomes" id="UP001181693">
    <property type="component" value="Unassembled WGS sequence"/>
</dbReference>
<accession>A0AAV3B4L7</accession>
<keyword evidence="1" id="KW-1133">Transmembrane helix</keyword>
<protein>
    <recommendedName>
        <fullName evidence="4">Secreted protein</fullName>
    </recommendedName>
</protein>
<name>A0AAV3B4L7_PYXAD</name>
<feature type="transmembrane region" description="Helical" evidence="1">
    <location>
        <begin position="12"/>
        <end position="29"/>
    </location>
</feature>
<keyword evidence="1" id="KW-0472">Membrane</keyword>
<gene>
    <name evidence="2" type="ORF">GDO54_000102</name>
</gene>
<reference evidence="2" key="1">
    <citation type="thesis" date="2020" institute="ProQuest LLC" country="789 East Eisenhower Parkway, Ann Arbor, MI, USA">
        <title>Comparative Genomics and Chromosome Evolution.</title>
        <authorList>
            <person name="Mudd A.B."/>
        </authorList>
    </citation>
    <scope>NUCLEOTIDE SEQUENCE</scope>
    <source>
        <strain evidence="2">1538</strain>
        <tissue evidence="2">Blood</tissue>
    </source>
</reference>
<keyword evidence="1" id="KW-0812">Transmembrane</keyword>
<dbReference type="AlphaFoldDB" id="A0AAV3B4L7"/>
<evidence type="ECO:0000313" key="2">
    <source>
        <dbReference type="EMBL" id="DBA32301.1"/>
    </source>
</evidence>
<evidence type="ECO:0000313" key="3">
    <source>
        <dbReference type="Proteomes" id="UP001181693"/>
    </source>
</evidence>
<comment type="caution">
    <text evidence="2">The sequence shown here is derived from an EMBL/GenBank/DDBJ whole genome shotgun (WGS) entry which is preliminary data.</text>
</comment>
<evidence type="ECO:0000256" key="1">
    <source>
        <dbReference type="SAM" id="Phobius"/>
    </source>
</evidence>
<organism evidence="2 3">
    <name type="scientific">Pyxicephalus adspersus</name>
    <name type="common">African bullfrog</name>
    <dbReference type="NCBI Taxonomy" id="30357"/>
    <lineage>
        <taxon>Eukaryota</taxon>
        <taxon>Metazoa</taxon>
        <taxon>Chordata</taxon>
        <taxon>Craniata</taxon>
        <taxon>Vertebrata</taxon>
        <taxon>Euteleostomi</taxon>
        <taxon>Amphibia</taxon>
        <taxon>Batrachia</taxon>
        <taxon>Anura</taxon>
        <taxon>Neobatrachia</taxon>
        <taxon>Ranoidea</taxon>
        <taxon>Pyxicephalidae</taxon>
        <taxon>Pyxicephalinae</taxon>
        <taxon>Pyxicephalus</taxon>
    </lineage>
</organism>
<sequence length="83" mass="9033">MSVLAACYRPNIIATGLCILPLSSLFCLFSDRETEKTVVIRCSAHSGAVQLSDFSDPLTLAAQSNETSRDKVNHKKVSYVNLS</sequence>
<dbReference type="EMBL" id="DYDO01000001">
    <property type="protein sequence ID" value="DBA32301.1"/>
    <property type="molecule type" value="Genomic_DNA"/>
</dbReference>
<keyword evidence="3" id="KW-1185">Reference proteome</keyword>